<feature type="transmembrane region" description="Helical" evidence="5">
    <location>
        <begin position="29"/>
        <end position="47"/>
    </location>
</feature>
<dbReference type="InterPro" id="IPR014044">
    <property type="entry name" value="CAP_dom"/>
</dbReference>
<dbReference type="PATRIC" id="fig|1618561.3.peg.611"/>
<dbReference type="PANTHER" id="PTHR31157:SF1">
    <property type="entry name" value="SCP DOMAIN-CONTAINING PROTEIN"/>
    <property type="match status" value="1"/>
</dbReference>
<dbReference type="CDD" id="cd05379">
    <property type="entry name" value="CAP_bacterial"/>
    <property type="match status" value="1"/>
</dbReference>
<dbReference type="SUPFAM" id="SSF55797">
    <property type="entry name" value="PR-1-like"/>
    <property type="match status" value="1"/>
</dbReference>
<name>A0A0F9ZT89_9BACT</name>
<evidence type="ECO:0000256" key="2">
    <source>
        <dbReference type="ARBA" id="ARBA00022692"/>
    </source>
</evidence>
<accession>A0A0F9ZT89</accession>
<keyword evidence="4 5" id="KW-0472">Membrane</keyword>
<dbReference type="EMBL" id="LBOZ01000004">
    <property type="protein sequence ID" value="KKP47489.1"/>
    <property type="molecule type" value="Genomic_DNA"/>
</dbReference>
<reference evidence="7 8" key="1">
    <citation type="journal article" date="2015" name="Nature">
        <title>rRNA introns, odd ribosomes, and small enigmatic genomes across a large radiation of phyla.</title>
        <authorList>
            <person name="Brown C.T."/>
            <person name="Hug L.A."/>
            <person name="Thomas B.C."/>
            <person name="Sharon I."/>
            <person name="Castelle C.J."/>
            <person name="Singh A."/>
            <person name="Wilkins M.J."/>
            <person name="Williams K.H."/>
            <person name="Banfield J.F."/>
        </authorList>
    </citation>
    <scope>NUCLEOTIDE SEQUENCE [LARGE SCALE GENOMIC DNA]</scope>
</reference>
<feature type="transmembrane region" description="Helical" evidence="5">
    <location>
        <begin position="67"/>
        <end position="90"/>
    </location>
</feature>
<dbReference type="PANTHER" id="PTHR31157">
    <property type="entry name" value="SCP DOMAIN-CONTAINING PROTEIN"/>
    <property type="match status" value="1"/>
</dbReference>
<evidence type="ECO:0000256" key="4">
    <source>
        <dbReference type="ARBA" id="ARBA00023136"/>
    </source>
</evidence>
<dbReference type="Pfam" id="PF00188">
    <property type="entry name" value="CAP"/>
    <property type="match status" value="1"/>
</dbReference>
<dbReference type="Proteomes" id="UP000033995">
    <property type="component" value="Unassembled WGS sequence"/>
</dbReference>
<comment type="caution">
    <text evidence="7">The sequence shown here is derived from an EMBL/GenBank/DDBJ whole genome shotgun (WGS) entry which is preliminary data.</text>
</comment>
<organism evidence="7 8">
    <name type="scientific">Candidatus Woesebacteria bacterium GW2011_GWA2_33_28</name>
    <dbReference type="NCBI Taxonomy" id="1618561"/>
    <lineage>
        <taxon>Bacteria</taxon>
        <taxon>Candidatus Woeseibacteriota</taxon>
    </lineage>
</organism>
<evidence type="ECO:0000256" key="3">
    <source>
        <dbReference type="ARBA" id="ARBA00022989"/>
    </source>
</evidence>
<comment type="subcellular location">
    <subcellularLocation>
        <location evidence="1">Membrane</location>
        <topology evidence="1">Multi-pass membrane protein</topology>
    </subcellularLocation>
</comment>
<keyword evidence="3 5" id="KW-1133">Transmembrane helix</keyword>
<evidence type="ECO:0000256" key="5">
    <source>
        <dbReference type="SAM" id="Phobius"/>
    </source>
</evidence>
<dbReference type="GO" id="GO:0009403">
    <property type="term" value="P:toxin biosynthetic process"/>
    <property type="evidence" value="ECO:0007669"/>
    <property type="project" value="InterPro"/>
</dbReference>
<sequence length="320" mass="35941">MNGNYIDLIIILVLIYFATEAWRHGFWILLADFVSFLGSLILSLKFYKYISEFLKINFSLNLSIANALGFLFSAILVESFLGLFFGYLIYKLPKKIRNHKLNNILSILPGVGEGLILISFLLTLIIALPIKPQLKIDIENSRIGSIILQQTTLAEKYINEVFGGVINDSLTYFTIKPNTDESVKLNIASFNLVIDEKAETGLLSKVNEERKKLAIPELIWESSLVPVARNHAKDMWNRSYFSHYSPEGKDVGDRLNGAGIKYNFAGENLALAPTLGTAHTGLMNSKGHRENILEVRFKRIGIGVIDNGVYGKMFVQVFTD</sequence>
<dbReference type="GO" id="GO:0016020">
    <property type="term" value="C:membrane"/>
    <property type="evidence" value="ECO:0007669"/>
    <property type="project" value="UniProtKB-SubCell"/>
</dbReference>
<keyword evidence="2 5" id="KW-0812">Transmembrane</keyword>
<dbReference type="InterPro" id="IPR003825">
    <property type="entry name" value="Colicin-V_CvpA"/>
</dbReference>
<gene>
    <name evidence="7" type="ORF">UR38_C0004G0032</name>
</gene>
<feature type="transmembrane region" description="Helical" evidence="5">
    <location>
        <begin position="111"/>
        <end position="130"/>
    </location>
</feature>
<dbReference type="InterPro" id="IPR035940">
    <property type="entry name" value="CAP_sf"/>
</dbReference>
<dbReference type="Gene3D" id="3.40.33.10">
    <property type="entry name" value="CAP"/>
    <property type="match status" value="1"/>
</dbReference>
<proteinExistence type="predicted"/>
<protein>
    <recommendedName>
        <fullName evidence="6">SCP domain-containing protein</fullName>
    </recommendedName>
</protein>
<dbReference type="AlphaFoldDB" id="A0A0F9ZT89"/>
<evidence type="ECO:0000313" key="8">
    <source>
        <dbReference type="Proteomes" id="UP000033995"/>
    </source>
</evidence>
<feature type="domain" description="SCP" evidence="6">
    <location>
        <begin position="203"/>
        <end position="318"/>
    </location>
</feature>
<feature type="transmembrane region" description="Helical" evidence="5">
    <location>
        <begin position="6"/>
        <end position="22"/>
    </location>
</feature>
<evidence type="ECO:0000259" key="6">
    <source>
        <dbReference type="Pfam" id="PF00188"/>
    </source>
</evidence>
<dbReference type="Pfam" id="PF02674">
    <property type="entry name" value="Colicin_V"/>
    <property type="match status" value="1"/>
</dbReference>
<evidence type="ECO:0000256" key="1">
    <source>
        <dbReference type="ARBA" id="ARBA00004141"/>
    </source>
</evidence>
<evidence type="ECO:0000313" key="7">
    <source>
        <dbReference type="EMBL" id="KKP47489.1"/>
    </source>
</evidence>